<comment type="caution">
    <text evidence="1">The sequence shown here is derived from an EMBL/GenBank/DDBJ whole genome shotgun (WGS) entry which is preliminary data.</text>
</comment>
<dbReference type="AlphaFoldDB" id="A0A0F5I4S0"/>
<keyword evidence="2" id="KW-1185">Reference proteome</keyword>
<sequence length="48" mass="5670">MLVNNGKVKEEYARTGVLFFSRNNIKYKKYVSSITVHRRLFTQLFGQS</sequence>
<proteinExistence type="predicted"/>
<reference evidence="1" key="1">
    <citation type="submission" date="2015-02" db="EMBL/GenBank/DDBJ databases">
        <title>Genome Assembly of Bacillaceae bacterium MTCC 8252.</title>
        <authorList>
            <person name="Verma A."/>
            <person name="Khatri I."/>
            <person name="Mual P."/>
            <person name="Subramanian S."/>
            <person name="Krishnamurthi S."/>
        </authorList>
    </citation>
    <scope>NUCLEOTIDE SEQUENCE [LARGE SCALE GENOMIC DNA]</scope>
    <source>
        <strain evidence="1">MTCC 8252</strain>
    </source>
</reference>
<evidence type="ECO:0000313" key="2">
    <source>
        <dbReference type="Proteomes" id="UP000031563"/>
    </source>
</evidence>
<name>A0A0F5I4S0_BACTR</name>
<accession>A0A0F5I4S0</accession>
<gene>
    <name evidence="1" type="ORF">QY95_01218</name>
</gene>
<dbReference type="EMBL" id="JWIR02000027">
    <property type="protein sequence ID" value="KKB40644.1"/>
    <property type="molecule type" value="Genomic_DNA"/>
</dbReference>
<organism evidence="1 2">
    <name type="scientific">Bacillus thermotolerans</name>
    <name type="common">Quasibacillus thermotolerans</name>
    <dbReference type="NCBI Taxonomy" id="1221996"/>
    <lineage>
        <taxon>Bacteria</taxon>
        <taxon>Bacillati</taxon>
        <taxon>Bacillota</taxon>
        <taxon>Bacilli</taxon>
        <taxon>Bacillales</taxon>
        <taxon>Bacillaceae</taxon>
        <taxon>Bacillus</taxon>
    </lineage>
</organism>
<dbReference type="Proteomes" id="UP000031563">
    <property type="component" value="Unassembled WGS sequence"/>
</dbReference>
<protein>
    <submittedName>
        <fullName evidence="1">Uncharacterized protein</fullName>
    </submittedName>
</protein>
<evidence type="ECO:0000313" key="1">
    <source>
        <dbReference type="EMBL" id="KKB40644.1"/>
    </source>
</evidence>